<evidence type="ECO:0000313" key="6">
    <source>
        <dbReference type="EMBL" id="OUP51763.1"/>
    </source>
</evidence>
<feature type="domain" description="SLH" evidence="5">
    <location>
        <begin position="1004"/>
        <end position="1067"/>
    </location>
</feature>
<dbReference type="Pfam" id="PF18998">
    <property type="entry name" value="Flg_new_2"/>
    <property type="match status" value="1"/>
</dbReference>
<feature type="domain" description="SLH" evidence="5">
    <location>
        <begin position="944"/>
        <end position="1003"/>
    </location>
</feature>
<keyword evidence="4" id="KW-0732">Signal</keyword>
<proteinExistence type="predicted"/>
<evidence type="ECO:0000256" key="2">
    <source>
        <dbReference type="ARBA" id="ARBA00022737"/>
    </source>
</evidence>
<keyword evidence="2" id="KW-0677">Repeat</keyword>
<dbReference type="InterPro" id="IPR001119">
    <property type="entry name" value="SLH_dom"/>
</dbReference>
<dbReference type="InterPro" id="IPR044060">
    <property type="entry name" value="Bacterial_rp_domain"/>
</dbReference>
<feature type="signal peptide" evidence="4">
    <location>
        <begin position="1"/>
        <end position="25"/>
    </location>
</feature>
<dbReference type="InterPro" id="IPR053139">
    <property type="entry name" value="Surface_bspA-like"/>
</dbReference>
<dbReference type="InterPro" id="IPR041286">
    <property type="entry name" value="MBG_2"/>
</dbReference>
<dbReference type="Pfam" id="PF13306">
    <property type="entry name" value="LRR_5"/>
    <property type="match status" value="1"/>
</dbReference>
<dbReference type="Pfam" id="PF18676">
    <property type="entry name" value="MBG_2"/>
    <property type="match status" value="1"/>
</dbReference>
<dbReference type="InterPro" id="IPR008964">
    <property type="entry name" value="Invasin/intimin_cell_adhesion"/>
</dbReference>
<evidence type="ECO:0000256" key="3">
    <source>
        <dbReference type="SAM" id="MobiDB-lite"/>
    </source>
</evidence>
<gene>
    <name evidence="6" type="ORF">B5F17_11565</name>
</gene>
<organism evidence="6 7">
    <name type="scientific">Butyricicoccus pullicaecorum</name>
    <dbReference type="NCBI Taxonomy" id="501571"/>
    <lineage>
        <taxon>Bacteria</taxon>
        <taxon>Bacillati</taxon>
        <taxon>Bacillota</taxon>
        <taxon>Clostridia</taxon>
        <taxon>Eubacteriales</taxon>
        <taxon>Butyricicoccaceae</taxon>
        <taxon>Butyricicoccus</taxon>
    </lineage>
</organism>
<accession>A0A1Y4L4P5</accession>
<comment type="subcellular location">
    <subcellularLocation>
        <location evidence="1">Cell envelope</location>
    </subcellularLocation>
</comment>
<name>A0A1Y4L4P5_9FIRM</name>
<dbReference type="EMBL" id="NFKK01000017">
    <property type="protein sequence ID" value="OUP51763.1"/>
    <property type="molecule type" value="Genomic_DNA"/>
</dbReference>
<evidence type="ECO:0000259" key="5">
    <source>
        <dbReference type="PROSITE" id="PS51272"/>
    </source>
</evidence>
<feature type="compositionally biased region" description="Polar residues" evidence="3">
    <location>
        <begin position="30"/>
        <end position="41"/>
    </location>
</feature>
<reference evidence="7" key="1">
    <citation type="submission" date="2017-04" db="EMBL/GenBank/DDBJ databases">
        <title>Function of individual gut microbiota members based on whole genome sequencing of pure cultures obtained from chicken caecum.</title>
        <authorList>
            <person name="Medvecky M."/>
            <person name="Cejkova D."/>
            <person name="Polansky O."/>
            <person name="Karasova D."/>
            <person name="Kubasova T."/>
            <person name="Cizek A."/>
            <person name="Rychlik I."/>
        </authorList>
    </citation>
    <scope>NUCLEOTIDE SEQUENCE [LARGE SCALE GENOMIC DNA]</scope>
    <source>
        <strain evidence="7">An180</strain>
    </source>
</reference>
<evidence type="ECO:0000256" key="1">
    <source>
        <dbReference type="ARBA" id="ARBA00004196"/>
    </source>
</evidence>
<feature type="region of interest" description="Disordered" evidence="3">
    <location>
        <begin position="29"/>
        <end position="73"/>
    </location>
</feature>
<feature type="compositionally biased region" description="Polar residues" evidence="3">
    <location>
        <begin position="58"/>
        <end position="73"/>
    </location>
</feature>
<dbReference type="GO" id="GO:0030313">
    <property type="term" value="C:cell envelope"/>
    <property type="evidence" value="ECO:0007669"/>
    <property type="project" value="UniProtKB-SubCell"/>
</dbReference>
<comment type="caution">
    <text evidence="6">The sequence shown here is derived from an EMBL/GenBank/DDBJ whole genome shotgun (WGS) entry which is preliminary data.</text>
</comment>
<feature type="compositionally biased region" description="Polar residues" evidence="3">
    <location>
        <begin position="865"/>
        <end position="877"/>
    </location>
</feature>
<dbReference type="PANTHER" id="PTHR45661:SF3">
    <property type="entry name" value="IG-LIKE DOMAIN-CONTAINING PROTEIN"/>
    <property type="match status" value="1"/>
</dbReference>
<dbReference type="PANTHER" id="PTHR45661">
    <property type="entry name" value="SURFACE ANTIGEN"/>
    <property type="match status" value="1"/>
</dbReference>
<dbReference type="Proteomes" id="UP000195897">
    <property type="component" value="Unassembled WGS sequence"/>
</dbReference>
<dbReference type="Gene3D" id="2.60.40.4270">
    <property type="entry name" value="Listeria-Bacteroides repeat domain"/>
    <property type="match status" value="1"/>
</dbReference>
<dbReference type="NCBIfam" id="TIGR02543">
    <property type="entry name" value="List_Bact_rpt"/>
    <property type="match status" value="1"/>
</dbReference>
<dbReference type="PROSITE" id="PS51272">
    <property type="entry name" value="SLH"/>
    <property type="match status" value="3"/>
</dbReference>
<evidence type="ECO:0000256" key="4">
    <source>
        <dbReference type="SAM" id="SignalP"/>
    </source>
</evidence>
<dbReference type="InterPro" id="IPR032675">
    <property type="entry name" value="LRR_dom_sf"/>
</dbReference>
<dbReference type="Pfam" id="PF00395">
    <property type="entry name" value="SLH"/>
    <property type="match status" value="3"/>
</dbReference>
<dbReference type="InterPro" id="IPR026906">
    <property type="entry name" value="LRR_5"/>
</dbReference>
<evidence type="ECO:0000313" key="7">
    <source>
        <dbReference type="Proteomes" id="UP000195897"/>
    </source>
</evidence>
<sequence>MKQRILATFLSLCLLVGLLPTVALAEESPASETQGEASEQQATATDSTLETTTDLLSGNSTDGTMSGTCGATEQDNVRWTLNKNGETVTIDGEPEDAYTLTISGTGAMMDYSNISSTPWVDFRSVITHVDLTEGLTTIGSRAFSATAVTTCRISSTVQEIKNDAFSSSKLAHVEFAAPSKLESIGAGAFWGTSELKMALVLPDSLKTIGNLAFQRSGITSVKFGENLKTIGASAFCSCPNLTGEVYLPDSLENLGNYAFNTSPITSVRIGPNIKTWGGSVFNRSTTNPEKVHLTDGNGVLTISGGVNENTVVNSQFAGLDFHAVLVNAGNELTFKSGSMSHYGTNIYALVFLKETLPQIDKNAFMNTSPTVIYGINNEIISWSSTASPCLAVTNGGTFGKDTVFETGTLATPTKDGAIFEGWYTKDGTGDDRGEKVTVPSAGQTYYAKWIDLGFSDVSLQYQGTQTFAAPDGVTFSNWQSEDSGIARVVDGTITAVNVGETTITATATCNGNAAEVSIPVKVTPRVLTYTLAGGDTGSGSITYNYSGGHHALADSLTFKWKDDPNTVVELEEGTDINYTYTVPKTDETPDGGTALTYDYLPMPVGNYDNVKFNLLNENYTFGLSGGGTHDYLEIDVHVVAQGSQRAYLASAAPKADQNFVYTGQGVLPVEGTLNAYADNSTNSDPVDIGTFTVNIEGLNDTSFHSEVSGISTGTDLSSISGLTLPTKPGTYIITASAEGNGYYLYKSLVFTINKATVTVKADDQLVYVGDEMPQFTYTVSGLVGTDTLNGTVSFACDATDTDEAGTYPITPSGANVPNTELYNDDIEYETGTLTIRKGSSSGGASHPEAGSTSSSSSSDRYEISKPSNVENGSIKISNSKAEKGDTITITVTPDEGYELDELAVYDEDGDEIDLEDAGDGKYTFEMPEGEVEIEASFVAIVEAPEADFDDVPVDAWYAEAVQYVFANNLMTGVSENSFAPNAQMNRAMVAQILFNMEQPSDTEAPAAFRDVDSDAWYAEAVNWAVWQGYMSGYGTGSFGPNDALTREQLVTVLWRYSGSPVTGDPAMLNTFSDAALTSDYAQQAMIWAYDQGVIGGNADGTLNPRGTATRAEIAQILMNYCENVK</sequence>
<feature type="domain" description="SLH" evidence="5">
    <location>
        <begin position="1068"/>
        <end position="1125"/>
    </location>
</feature>
<feature type="region of interest" description="Disordered" evidence="3">
    <location>
        <begin position="835"/>
        <end position="877"/>
    </location>
</feature>
<dbReference type="SUPFAM" id="SSF49373">
    <property type="entry name" value="Invasin/intimin cell-adhesion fragments"/>
    <property type="match status" value="1"/>
</dbReference>
<dbReference type="InterPro" id="IPR042229">
    <property type="entry name" value="Listeria/Bacterioides_rpt_sf"/>
</dbReference>
<feature type="chain" id="PRO_5012350654" description="SLH domain-containing protein" evidence="4">
    <location>
        <begin position="26"/>
        <end position="1125"/>
    </location>
</feature>
<protein>
    <recommendedName>
        <fullName evidence="5">SLH domain-containing protein</fullName>
    </recommendedName>
</protein>
<dbReference type="Gene3D" id="3.80.10.10">
    <property type="entry name" value="Ribonuclease Inhibitor"/>
    <property type="match status" value="1"/>
</dbReference>
<dbReference type="AlphaFoldDB" id="A0A1Y4L4P5"/>
<dbReference type="InterPro" id="IPR013378">
    <property type="entry name" value="InlB-like_B-rpt"/>
</dbReference>
<feature type="compositionally biased region" description="Low complexity" evidence="3">
    <location>
        <begin position="42"/>
        <end position="57"/>
    </location>
</feature>
<dbReference type="Gene3D" id="2.60.40.1080">
    <property type="match status" value="1"/>
</dbReference>